<comment type="caution">
    <text evidence="2">The sequence shown here is derived from an EMBL/GenBank/DDBJ whole genome shotgun (WGS) entry which is preliminary data.</text>
</comment>
<reference evidence="2" key="1">
    <citation type="submission" date="2023-07" db="EMBL/GenBank/DDBJ databases">
        <title>The genome sequence of Rhodocytophaga aerolata KACC 12507.</title>
        <authorList>
            <person name="Zhang X."/>
        </authorList>
    </citation>
    <scope>NUCLEOTIDE SEQUENCE</scope>
    <source>
        <strain evidence="2">KACC 12507</strain>
    </source>
</reference>
<feature type="compositionally biased region" description="Polar residues" evidence="1">
    <location>
        <begin position="87"/>
        <end position="99"/>
    </location>
</feature>
<dbReference type="RefSeq" id="WP_302037158.1">
    <property type="nucleotide sequence ID" value="NZ_JAUKPO010000004.1"/>
</dbReference>
<feature type="region of interest" description="Disordered" evidence="1">
    <location>
        <begin position="50"/>
        <end position="169"/>
    </location>
</feature>
<proteinExistence type="predicted"/>
<feature type="compositionally biased region" description="Basic and acidic residues" evidence="1">
    <location>
        <begin position="159"/>
        <end position="169"/>
    </location>
</feature>
<dbReference type="EMBL" id="JAUKPO010000004">
    <property type="protein sequence ID" value="MDO1446352.1"/>
    <property type="molecule type" value="Genomic_DNA"/>
</dbReference>
<accession>A0ABT8R6H5</accession>
<evidence type="ECO:0000313" key="2">
    <source>
        <dbReference type="EMBL" id="MDO1446352.1"/>
    </source>
</evidence>
<feature type="compositionally biased region" description="Basic and acidic residues" evidence="1">
    <location>
        <begin position="114"/>
        <end position="124"/>
    </location>
</feature>
<organism evidence="2 3">
    <name type="scientific">Rhodocytophaga aerolata</name>
    <dbReference type="NCBI Taxonomy" id="455078"/>
    <lineage>
        <taxon>Bacteria</taxon>
        <taxon>Pseudomonadati</taxon>
        <taxon>Bacteroidota</taxon>
        <taxon>Cytophagia</taxon>
        <taxon>Cytophagales</taxon>
        <taxon>Rhodocytophagaceae</taxon>
        <taxon>Rhodocytophaga</taxon>
    </lineage>
</organism>
<evidence type="ECO:0000313" key="3">
    <source>
        <dbReference type="Proteomes" id="UP001168528"/>
    </source>
</evidence>
<feature type="compositionally biased region" description="Acidic residues" evidence="1">
    <location>
        <begin position="146"/>
        <end position="157"/>
    </location>
</feature>
<name>A0ABT8R6H5_9BACT</name>
<dbReference type="Proteomes" id="UP001168528">
    <property type="component" value="Unassembled WGS sequence"/>
</dbReference>
<evidence type="ECO:0000256" key="1">
    <source>
        <dbReference type="SAM" id="MobiDB-lite"/>
    </source>
</evidence>
<gene>
    <name evidence="2" type="ORF">Q0590_08830</name>
</gene>
<keyword evidence="3" id="KW-1185">Reference proteome</keyword>
<protein>
    <submittedName>
        <fullName evidence="2">Uncharacterized protein</fullName>
    </submittedName>
</protein>
<sequence length="169" mass="17320">MNIPPKANPESESIKRAFITTSIALYLQACHLQHEETDNTLLSYLMAASDAGSTGSSSGNQSAGKSSGQGNAGNSGKDNDDSDEETNLGSSLVNNTGQTVADGEINEAGNSATPRKEESAKQADEEVATTSPGGAGDSRIIGGINPEEDEIDWDNAIDEGTKDADAATG</sequence>
<feature type="compositionally biased region" description="Low complexity" evidence="1">
    <location>
        <begin position="50"/>
        <end position="76"/>
    </location>
</feature>